<keyword evidence="4" id="KW-1185">Reference proteome</keyword>
<dbReference type="EMBL" id="KI965597">
    <property type="protein sequence ID" value="EUD63926.1"/>
    <property type="molecule type" value="Genomic_DNA"/>
</dbReference>
<dbReference type="Gene3D" id="6.10.280.180">
    <property type="entry name" value="Plasmodium RESA, N-terminal helical domain"/>
    <property type="match status" value="1"/>
</dbReference>
<proteinExistence type="predicted"/>
<evidence type="ECO:0000259" key="2">
    <source>
        <dbReference type="Pfam" id="PF09687"/>
    </source>
</evidence>
<evidence type="ECO:0000256" key="1">
    <source>
        <dbReference type="SAM" id="MobiDB-lite"/>
    </source>
</evidence>
<evidence type="ECO:0000313" key="3">
    <source>
        <dbReference type="EMBL" id="EUD63926.1"/>
    </source>
</evidence>
<dbReference type="Proteomes" id="UP000030640">
    <property type="component" value="Unassembled WGS sequence"/>
</dbReference>
<dbReference type="AlphaFoldDB" id="W7AF65"/>
<evidence type="ECO:0000313" key="4">
    <source>
        <dbReference type="Proteomes" id="UP000030640"/>
    </source>
</evidence>
<sequence>MSSSMIKKSIFCDMMDELCDYLIDPDEDKETPRVGPRRSRNLSQNNSPSPEKDKTGKDKGPKRGLWGTRKKVTNTNPSEGGPGQKSSKNTEGTSNRIEHGEKKLLSEANEEQEQWHPPELGGFWYKYTCFEAPMTDDQINRELQSLPKVPEKWQLSLIFWRSYLNQTELYIGTSKYLISKLFDPKGEQNNRSRRINSDNWGRCVQLVEKNFMEQSKHVANIFCSLMERTNLDSDELKKGLEQLKASWEAVTMKANKECISVRAGSSGEGQQVDEDNGG</sequence>
<dbReference type="Pfam" id="PF09687">
    <property type="entry name" value="PRESAN"/>
    <property type="match status" value="1"/>
</dbReference>
<feature type="compositionally biased region" description="Basic and acidic residues" evidence="1">
    <location>
        <begin position="50"/>
        <end position="61"/>
    </location>
</feature>
<dbReference type="VEuPathDB" id="PlasmoDB:C922_05694"/>
<dbReference type="InterPro" id="IPR044885">
    <property type="entry name" value="PRESA_N_sf"/>
</dbReference>
<organism evidence="3 4">
    <name type="scientific">Plasmodium inui San Antonio 1</name>
    <dbReference type="NCBI Taxonomy" id="1237626"/>
    <lineage>
        <taxon>Eukaryota</taxon>
        <taxon>Sar</taxon>
        <taxon>Alveolata</taxon>
        <taxon>Apicomplexa</taxon>
        <taxon>Aconoidasida</taxon>
        <taxon>Haemosporida</taxon>
        <taxon>Plasmodiidae</taxon>
        <taxon>Plasmodium</taxon>
        <taxon>Plasmodium (Plasmodium)</taxon>
    </lineage>
</organism>
<reference evidence="3 4" key="1">
    <citation type="submission" date="2013-02" db="EMBL/GenBank/DDBJ databases">
        <title>The Genome Sequence of Plasmodium inui San Antonio 1.</title>
        <authorList>
            <consortium name="The Broad Institute Genome Sequencing Platform"/>
            <consortium name="The Broad Institute Genome Sequencing Center for Infectious Disease"/>
            <person name="Neafsey D."/>
            <person name="Cheeseman I."/>
            <person name="Volkman S."/>
            <person name="Adams J."/>
            <person name="Walker B."/>
            <person name="Young S.K."/>
            <person name="Zeng Q."/>
            <person name="Gargeya S."/>
            <person name="Fitzgerald M."/>
            <person name="Haas B."/>
            <person name="Abouelleil A."/>
            <person name="Alvarado L."/>
            <person name="Arachchi H.M."/>
            <person name="Berlin A.M."/>
            <person name="Chapman S.B."/>
            <person name="Dewar J."/>
            <person name="Goldberg J."/>
            <person name="Griggs A."/>
            <person name="Gujja S."/>
            <person name="Hansen M."/>
            <person name="Howarth C."/>
            <person name="Imamovic A."/>
            <person name="Larimer J."/>
            <person name="McCowan C."/>
            <person name="Murphy C."/>
            <person name="Neiman D."/>
            <person name="Pearson M."/>
            <person name="Priest M."/>
            <person name="Roberts A."/>
            <person name="Saif S."/>
            <person name="Shea T."/>
            <person name="Sisk P."/>
            <person name="Sykes S."/>
            <person name="Wortman J."/>
            <person name="Nusbaum C."/>
            <person name="Birren B."/>
        </authorList>
    </citation>
    <scope>NUCLEOTIDE SEQUENCE [LARGE SCALE GENOMIC DNA]</scope>
    <source>
        <strain evidence="3 4">San Antonio 1</strain>
    </source>
</reference>
<dbReference type="InterPro" id="IPR019111">
    <property type="entry name" value="PRESA_N"/>
</dbReference>
<feature type="compositionally biased region" description="Polar residues" evidence="1">
    <location>
        <begin position="73"/>
        <end position="95"/>
    </location>
</feature>
<dbReference type="RefSeq" id="XP_008819487.1">
    <property type="nucleotide sequence ID" value="XM_008821265.1"/>
</dbReference>
<feature type="region of interest" description="Disordered" evidence="1">
    <location>
        <begin position="25"/>
        <end position="96"/>
    </location>
</feature>
<gene>
    <name evidence="3" type="ORF">C922_05694</name>
</gene>
<feature type="domain" description="Plasmodium RESA N-terminal" evidence="2">
    <location>
        <begin position="134"/>
        <end position="258"/>
    </location>
</feature>
<name>W7AF65_9APIC</name>
<accession>W7AF65</accession>
<dbReference type="GeneID" id="20040968"/>
<protein>
    <recommendedName>
        <fullName evidence="2">Plasmodium RESA N-terminal domain-containing protein</fullName>
    </recommendedName>
</protein>